<reference evidence="1 2" key="1">
    <citation type="submission" date="2019-03" db="EMBL/GenBank/DDBJ databases">
        <title>Comparative genomic analyses of the sweetpotato soil rot pathogen, Streptomyces ipomoeae.</title>
        <authorList>
            <person name="Ruschel Soares N."/>
            <person name="Badger J.H."/>
            <person name="Huguet-Tapia J.C."/>
            <person name="Clark C.A."/>
            <person name="Pettis G.S."/>
        </authorList>
    </citation>
    <scope>NUCLEOTIDE SEQUENCE [LARGE SCALE GENOMIC DNA]</scope>
    <source>
        <strain evidence="1 2">88-35</strain>
    </source>
</reference>
<comment type="caution">
    <text evidence="1">The sequence shown here is derived from an EMBL/GenBank/DDBJ whole genome shotgun (WGS) entry which is preliminary data.</text>
</comment>
<accession>A0AAE8W7P4</accession>
<sequence length="716" mass="78751">MHETGPYPDAPCCPSEAELRELRASEFWHRPELEDEARREWDALLHRTDLGAEDFTEEFFCVLGEYPGALKVLELFRAVRQDGLRGLGTQPPPDVRPDGVTVPPVGDIAVGDIEPAPGQDPATEPDADRFLNLSVVWPLSRQTVPADRVLAAGRTYELRVDIGRLADESLLAQQARPFPDGMLGHTDDSGRGDWLEITVLSDDFDLPAARHSVFLPRTGHSWVCPCPPRDHAPHTCEPVHRGEHLYISFTAPDEPGPARLRLLVSYCGNQLQSVSLTARVGAHESPDGDTTASVDYTLTAGFAQLAVLPARTAAVRVGRPAGGTMTIDVLAQDGPVSSFWLTEHQVRGALQRVREVLFGLHAVHHEDDSLENLIDENNAKTPDAAHDDLAKLAHQGAELFLLLARSRPEREALRRVLRAPAAIQICQQELGNLTFPWSLLYDIPLDNRGDLERCAAGWAEVHRDDTARACPEESRHGLNTLCPFGFWGYRHFIEQPPSAPPGRRLKLWAGRHGEAPALTVARSLTTDQELMDHHLTVLRTHFAQGGVHDCDRSDTLRKALIDATGACVYFYGHGCRPDPLAEPPNTTVLEIGRGERITPRDLAAWADSSPWQQGEEVAPVVFLNGCHTLDTDPTSWLTFVEAFSAFSAAGVVGTEIMIEQGLANEIGERFWEGLLAGEAVGPALQKVRMAMLRKNNVLGLAYTAYCSAELRLRTMP</sequence>
<gene>
    <name evidence="1" type="ORF">Sipo8835_04210</name>
</gene>
<evidence type="ECO:0000313" key="2">
    <source>
        <dbReference type="Proteomes" id="UP000318720"/>
    </source>
</evidence>
<organism evidence="1 2">
    <name type="scientific">Streptomyces ipomoeae</name>
    <dbReference type="NCBI Taxonomy" id="103232"/>
    <lineage>
        <taxon>Bacteria</taxon>
        <taxon>Bacillati</taxon>
        <taxon>Actinomycetota</taxon>
        <taxon>Actinomycetes</taxon>
        <taxon>Kitasatosporales</taxon>
        <taxon>Streptomycetaceae</taxon>
        <taxon>Streptomyces</taxon>
    </lineage>
</organism>
<protein>
    <recommendedName>
        <fullName evidence="3">CHAT domain-containing protein</fullName>
    </recommendedName>
</protein>
<name>A0AAE8W7P4_9ACTN</name>
<dbReference type="EMBL" id="SPAZ01000044">
    <property type="protein sequence ID" value="TQE38555.1"/>
    <property type="molecule type" value="Genomic_DNA"/>
</dbReference>
<dbReference type="RefSeq" id="WP_141580785.1">
    <property type="nucleotide sequence ID" value="NZ_SPAZ01000044.1"/>
</dbReference>
<dbReference type="AlphaFoldDB" id="A0AAE8W7P4"/>
<proteinExistence type="predicted"/>
<dbReference type="Proteomes" id="UP000318720">
    <property type="component" value="Unassembled WGS sequence"/>
</dbReference>
<evidence type="ECO:0008006" key="3">
    <source>
        <dbReference type="Google" id="ProtNLM"/>
    </source>
</evidence>
<evidence type="ECO:0000313" key="1">
    <source>
        <dbReference type="EMBL" id="TQE38555.1"/>
    </source>
</evidence>